<reference evidence="2" key="1">
    <citation type="journal article" date="2022" name="bioRxiv">
        <title>Sequencing and chromosome-scale assembly of the giantPleurodeles waltlgenome.</title>
        <authorList>
            <person name="Brown T."/>
            <person name="Elewa A."/>
            <person name="Iarovenko S."/>
            <person name="Subramanian E."/>
            <person name="Araus A.J."/>
            <person name="Petzold A."/>
            <person name="Susuki M."/>
            <person name="Suzuki K.-i.T."/>
            <person name="Hayashi T."/>
            <person name="Toyoda A."/>
            <person name="Oliveira C."/>
            <person name="Osipova E."/>
            <person name="Leigh N.D."/>
            <person name="Simon A."/>
            <person name="Yun M.H."/>
        </authorList>
    </citation>
    <scope>NUCLEOTIDE SEQUENCE</scope>
    <source>
        <strain evidence="2">20211129_DDA</strain>
        <tissue evidence="2">Liver</tissue>
    </source>
</reference>
<evidence type="ECO:0000256" key="1">
    <source>
        <dbReference type="SAM" id="MobiDB-lite"/>
    </source>
</evidence>
<keyword evidence="3" id="KW-1185">Reference proteome</keyword>
<dbReference type="Gene3D" id="3.30.250.20">
    <property type="entry name" value="L1 transposable element, C-terminal domain"/>
    <property type="match status" value="1"/>
</dbReference>
<dbReference type="EMBL" id="JANPWB010000014">
    <property type="protein sequence ID" value="KAJ1100927.1"/>
    <property type="molecule type" value="Genomic_DNA"/>
</dbReference>
<gene>
    <name evidence="2" type="ORF">NDU88_006002</name>
</gene>
<sequence length="353" mass="38894">MVAACYRHSGALPTPFLPGGLWYAISCNLDKVMISGKTSTKFSSQLPFSEAVIQHQPLAASQTSPAMELPSAPTCLTQETTMERILQEIKAVNCREEGIDTKTSAQTAKSKSICTNIASFQDRVEAEDQRLIALEDLLSTIQDRGLELLYLRHKLTDLDDHSHREKVCFFGFPGRVEGADVKEFLKGLRPLLVRTHICSSVGALMGLLHGPCASGCTGATAPSYSVLHPSLASATTLVCGPTHGPYNYEGHAIHIADFLCEANKRRKAFLAVRFQLHKISIKFELFNPAMMWISKDRRDEDFCDLDALCLFLDCLAEQVMDLTTMDSETASLPSTRPPAVKSRSPLKLYHTDS</sequence>
<dbReference type="Proteomes" id="UP001066276">
    <property type="component" value="Chromosome 10"/>
</dbReference>
<accession>A0AAV7MBN7</accession>
<feature type="region of interest" description="Disordered" evidence="1">
    <location>
        <begin position="328"/>
        <end position="353"/>
    </location>
</feature>
<name>A0AAV7MBN7_PLEWA</name>
<evidence type="ECO:0000313" key="2">
    <source>
        <dbReference type="EMBL" id="KAJ1100927.1"/>
    </source>
</evidence>
<dbReference type="InterPro" id="IPR042566">
    <property type="entry name" value="L1_C"/>
</dbReference>
<comment type="caution">
    <text evidence="2">The sequence shown here is derived from an EMBL/GenBank/DDBJ whole genome shotgun (WGS) entry which is preliminary data.</text>
</comment>
<protein>
    <submittedName>
        <fullName evidence="2">Uncharacterized protein</fullName>
    </submittedName>
</protein>
<proteinExistence type="predicted"/>
<evidence type="ECO:0000313" key="3">
    <source>
        <dbReference type="Proteomes" id="UP001066276"/>
    </source>
</evidence>
<dbReference type="AlphaFoldDB" id="A0AAV7MBN7"/>
<organism evidence="2 3">
    <name type="scientific">Pleurodeles waltl</name>
    <name type="common">Iberian ribbed newt</name>
    <dbReference type="NCBI Taxonomy" id="8319"/>
    <lineage>
        <taxon>Eukaryota</taxon>
        <taxon>Metazoa</taxon>
        <taxon>Chordata</taxon>
        <taxon>Craniata</taxon>
        <taxon>Vertebrata</taxon>
        <taxon>Euteleostomi</taxon>
        <taxon>Amphibia</taxon>
        <taxon>Batrachia</taxon>
        <taxon>Caudata</taxon>
        <taxon>Salamandroidea</taxon>
        <taxon>Salamandridae</taxon>
        <taxon>Pleurodelinae</taxon>
        <taxon>Pleurodeles</taxon>
    </lineage>
</organism>